<dbReference type="Pfam" id="PF03602">
    <property type="entry name" value="Cons_hypoth95"/>
    <property type="match status" value="1"/>
</dbReference>
<proteinExistence type="predicted"/>
<evidence type="ECO:0000313" key="3">
    <source>
        <dbReference type="EMBL" id="QDV09441.1"/>
    </source>
</evidence>
<keyword evidence="4" id="KW-1185">Reference proteome</keyword>
<dbReference type="CDD" id="cd02440">
    <property type="entry name" value="AdoMet_MTases"/>
    <property type="match status" value="1"/>
</dbReference>
<dbReference type="PANTHER" id="PTHR43542">
    <property type="entry name" value="METHYLTRANSFERASE"/>
    <property type="match status" value="1"/>
</dbReference>
<keyword evidence="2 3" id="KW-0808">Transferase</keyword>
<dbReference type="InterPro" id="IPR029063">
    <property type="entry name" value="SAM-dependent_MTases_sf"/>
</dbReference>
<dbReference type="SUPFAM" id="SSF53335">
    <property type="entry name" value="S-adenosyl-L-methionine-dependent methyltransferases"/>
    <property type="match status" value="1"/>
</dbReference>
<accession>A0A518EZD5</accession>
<gene>
    <name evidence="3" type="primary">rsmD</name>
    <name evidence="3" type="ORF">Poly30_49990</name>
</gene>
<dbReference type="PANTHER" id="PTHR43542:SF1">
    <property type="entry name" value="METHYLTRANSFERASE"/>
    <property type="match status" value="1"/>
</dbReference>
<name>A0A518EZD5_9BACT</name>
<evidence type="ECO:0000256" key="2">
    <source>
        <dbReference type="ARBA" id="ARBA00022679"/>
    </source>
</evidence>
<dbReference type="GO" id="GO:0052913">
    <property type="term" value="F:16S rRNA (guanine(966)-N(2))-methyltransferase activity"/>
    <property type="evidence" value="ECO:0007669"/>
    <property type="project" value="UniProtKB-EC"/>
</dbReference>
<dbReference type="EMBL" id="CP036434">
    <property type="protein sequence ID" value="QDV09441.1"/>
    <property type="molecule type" value="Genomic_DNA"/>
</dbReference>
<protein>
    <submittedName>
        <fullName evidence="3">Ribosomal RNA small subunit methyltransferase D</fullName>
        <ecNumber evidence="3">2.1.1.171</ecNumber>
    </submittedName>
</protein>
<dbReference type="InterPro" id="IPR004398">
    <property type="entry name" value="RNA_MeTrfase_RsmD"/>
</dbReference>
<dbReference type="AlphaFoldDB" id="A0A518EZD5"/>
<evidence type="ECO:0000313" key="4">
    <source>
        <dbReference type="Proteomes" id="UP000320390"/>
    </source>
</evidence>
<dbReference type="Proteomes" id="UP000320390">
    <property type="component" value="Chromosome"/>
</dbReference>
<keyword evidence="1 3" id="KW-0489">Methyltransferase</keyword>
<dbReference type="EC" id="2.1.1.171" evidence="3"/>
<sequence length="173" mass="18767">MLGRVKENLFNILGDEVIDAAVLDLFSGSGSIGLEALSRGAASVRFVEESKEARKALRKNCEGLDLEPGEVEHAPGDAMIADAWRQPDGERWVDVAFLDPPYPIWRAPGDRRTMLAVVDAVLKEAVKPTGVLVLHTAPKDLDGPDLGLPDDAKPRVYGNSALWFLRPADAPED</sequence>
<reference evidence="3 4" key="1">
    <citation type="submission" date="2019-02" db="EMBL/GenBank/DDBJ databases">
        <title>Deep-cultivation of Planctomycetes and their phenomic and genomic characterization uncovers novel biology.</title>
        <authorList>
            <person name="Wiegand S."/>
            <person name="Jogler M."/>
            <person name="Boedeker C."/>
            <person name="Pinto D."/>
            <person name="Vollmers J."/>
            <person name="Rivas-Marin E."/>
            <person name="Kohn T."/>
            <person name="Peeters S.H."/>
            <person name="Heuer A."/>
            <person name="Rast P."/>
            <person name="Oberbeckmann S."/>
            <person name="Bunk B."/>
            <person name="Jeske O."/>
            <person name="Meyerdierks A."/>
            <person name="Storesund J.E."/>
            <person name="Kallscheuer N."/>
            <person name="Luecker S."/>
            <person name="Lage O.M."/>
            <person name="Pohl T."/>
            <person name="Merkel B.J."/>
            <person name="Hornburger P."/>
            <person name="Mueller R.-W."/>
            <person name="Bruemmer F."/>
            <person name="Labrenz M."/>
            <person name="Spormann A.M."/>
            <person name="Op den Camp H."/>
            <person name="Overmann J."/>
            <person name="Amann R."/>
            <person name="Jetten M.S.M."/>
            <person name="Mascher T."/>
            <person name="Medema M.H."/>
            <person name="Devos D.P."/>
            <person name="Kaster A.-K."/>
            <person name="Ovreas L."/>
            <person name="Rohde M."/>
            <person name="Galperin M.Y."/>
            <person name="Jogler C."/>
        </authorList>
    </citation>
    <scope>NUCLEOTIDE SEQUENCE [LARGE SCALE GENOMIC DNA]</scope>
    <source>
        <strain evidence="3 4">Poly30</strain>
    </source>
</reference>
<dbReference type="Gene3D" id="3.40.50.150">
    <property type="entry name" value="Vaccinia Virus protein VP39"/>
    <property type="match status" value="1"/>
</dbReference>
<organism evidence="3 4">
    <name type="scientific">Saltatorellus ferox</name>
    <dbReference type="NCBI Taxonomy" id="2528018"/>
    <lineage>
        <taxon>Bacteria</taxon>
        <taxon>Pseudomonadati</taxon>
        <taxon>Planctomycetota</taxon>
        <taxon>Planctomycetia</taxon>
        <taxon>Planctomycetia incertae sedis</taxon>
        <taxon>Saltatorellus</taxon>
    </lineage>
</organism>
<evidence type="ECO:0000256" key="1">
    <source>
        <dbReference type="ARBA" id="ARBA00022603"/>
    </source>
</evidence>